<accession>A0ABN1AMP2</accession>
<organism evidence="2 3">
    <name type="scientific">Streptomyces olivaceiscleroticus</name>
    <dbReference type="NCBI Taxonomy" id="68245"/>
    <lineage>
        <taxon>Bacteria</taxon>
        <taxon>Bacillati</taxon>
        <taxon>Actinomycetota</taxon>
        <taxon>Actinomycetes</taxon>
        <taxon>Kitasatosporales</taxon>
        <taxon>Streptomycetaceae</taxon>
        <taxon>Streptomyces</taxon>
    </lineage>
</organism>
<dbReference type="PANTHER" id="PTHR42305">
    <property type="entry name" value="MEMBRANE PROTEIN RV1733C-RELATED"/>
    <property type="match status" value="1"/>
</dbReference>
<gene>
    <name evidence="2" type="ORF">GCM10010361_51260</name>
</gene>
<dbReference type="InterPro" id="IPR039708">
    <property type="entry name" value="MT1774/Rv1733c-like"/>
</dbReference>
<comment type="caution">
    <text evidence="2">The sequence shown here is derived from an EMBL/GenBank/DDBJ whole genome shotgun (WGS) entry which is preliminary data.</text>
</comment>
<evidence type="ECO:0008006" key="4">
    <source>
        <dbReference type="Google" id="ProtNLM"/>
    </source>
</evidence>
<reference evidence="2 3" key="1">
    <citation type="journal article" date="2019" name="Int. J. Syst. Evol. Microbiol.">
        <title>The Global Catalogue of Microorganisms (GCM) 10K type strain sequencing project: providing services to taxonomists for standard genome sequencing and annotation.</title>
        <authorList>
            <consortium name="The Broad Institute Genomics Platform"/>
            <consortium name="The Broad Institute Genome Sequencing Center for Infectious Disease"/>
            <person name="Wu L."/>
            <person name="Ma J."/>
        </authorList>
    </citation>
    <scope>NUCLEOTIDE SEQUENCE [LARGE SCALE GENOMIC DNA]</scope>
    <source>
        <strain evidence="2 3">JCM 4805</strain>
    </source>
</reference>
<name>A0ABN1AMP2_9ACTN</name>
<evidence type="ECO:0000313" key="3">
    <source>
        <dbReference type="Proteomes" id="UP001500909"/>
    </source>
</evidence>
<dbReference type="EMBL" id="BAAABY010000034">
    <property type="protein sequence ID" value="GAA0480211.1"/>
    <property type="molecule type" value="Genomic_DNA"/>
</dbReference>
<proteinExistence type="predicted"/>
<protein>
    <recommendedName>
        <fullName evidence="4">Integral membrane protein</fullName>
    </recommendedName>
</protein>
<evidence type="ECO:0000256" key="1">
    <source>
        <dbReference type="SAM" id="MobiDB-lite"/>
    </source>
</evidence>
<dbReference type="Proteomes" id="UP001500909">
    <property type="component" value="Unassembled WGS sequence"/>
</dbReference>
<feature type="compositionally biased region" description="Basic and acidic residues" evidence="1">
    <location>
        <begin position="120"/>
        <end position="133"/>
    </location>
</feature>
<evidence type="ECO:0000313" key="2">
    <source>
        <dbReference type="EMBL" id="GAA0480211.1"/>
    </source>
</evidence>
<sequence length="200" mass="22102">MRAMSGVWRWRRNPLRRRTDLAEAWLALAAAVLIVIGGTVAGWATARSADGALQQGVRAQQAQRHLVWVQVDRLLPHPPVDPDPETATRRDAHRRVLANWRGVDGSRHLGPVAAPRPVEPGDHFRIWTDDRGRPTPRPMDASTASSHAVLAGLGAGALAGAVVEGGRRLVLWQLMRRRYRHWDEAWERAGQDWGRAGAGS</sequence>
<dbReference type="PANTHER" id="PTHR42305:SF1">
    <property type="entry name" value="MEMBRANE PROTEIN RV1733C-RELATED"/>
    <property type="match status" value="1"/>
</dbReference>
<keyword evidence="3" id="KW-1185">Reference proteome</keyword>
<feature type="region of interest" description="Disordered" evidence="1">
    <location>
        <begin position="120"/>
        <end position="142"/>
    </location>
</feature>